<keyword evidence="2" id="KW-1185">Reference proteome</keyword>
<sequence length="153" mass="17498">MSAVPPLPEEPPARALPAAVKRSWEEIELLLEQAQAEIDFRWNGERWKEHHPDRLLTMWCSRPTEAAEGIKQTCLWMLGRRGSGPLTDGPCTFPPTKQEIADEHYRARDVVEQLIPEWREIGPDYAAAFIQTLRWLRGSDDERPIAEPGSRSS</sequence>
<comment type="caution">
    <text evidence="1">The sequence shown here is derived from an EMBL/GenBank/DDBJ whole genome shotgun (WGS) entry which is preliminary data.</text>
</comment>
<evidence type="ECO:0000313" key="1">
    <source>
        <dbReference type="EMBL" id="MQS17951.1"/>
    </source>
</evidence>
<gene>
    <name evidence="1" type="ORF">F7Q99_38625</name>
</gene>
<organism evidence="1 2">
    <name type="scientific">Streptomyces kaniharaensis</name>
    <dbReference type="NCBI Taxonomy" id="212423"/>
    <lineage>
        <taxon>Bacteria</taxon>
        <taxon>Bacillati</taxon>
        <taxon>Actinomycetota</taxon>
        <taxon>Actinomycetes</taxon>
        <taxon>Kitasatosporales</taxon>
        <taxon>Streptomycetaceae</taxon>
        <taxon>Streptomyces</taxon>
    </lineage>
</organism>
<dbReference type="RefSeq" id="WP_153471898.1">
    <property type="nucleotide sequence ID" value="NZ_WBOF01000008.1"/>
</dbReference>
<accession>A0A6N7L2V9</accession>
<name>A0A6N7L2V9_9ACTN</name>
<proteinExistence type="predicted"/>
<reference evidence="1 2" key="1">
    <citation type="submission" date="2019-09" db="EMBL/GenBank/DDBJ databases">
        <title>Genome Sequences of Streptomyces kaniharaensis ATCC 21070.</title>
        <authorList>
            <person name="Zhu W."/>
            <person name="De Crecy-Lagard V."/>
            <person name="Richards N.G."/>
        </authorList>
    </citation>
    <scope>NUCLEOTIDE SEQUENCE [LARGE SCALE GENOMIC DNA]</scope>
    <source>
        <strain evidence="1 2">SF-557</strain>
    </source>
</reference>
<dbReference type="Proteomes" id="UP000450000">
    <property type="component" value="Unassembled WGS sequence"/>
</dbReference>
<dbReference type="EMBL" id="WBOF01000008">
    <property type="protein sequence ID" value="MQS17951.1"/>
    <property type="molecule type" value="Genomic_DNA"/>
</dbReference>
<dbReference type="AlphaFoldDB" id="A0A6N7L2V9"/>
<protein>
    <submittedName>
        <fullName evidence="1">Uncharacterized protein</fullName>
    </submittedName>
</protein>
<evidence type="ECO:0000313" key="2">
    <source>
        <dbReference type="Proteomes" id="UP000450000"/>
    </source>
</evidence>